<dbReference type="AlphaFoldDB" id="K8EHS8"/>
<dbReference type="SUPFAM" id="SSF47027">
    <property type="entry name" value="Acyl-CoA binding protein"/>
    <property type="match status" value="1"/>
</dbReference>
<dbReference type="EMBL" id="FO082271">
    <property type="protein sequence ID" value="CCO17712.1"/>
    <property type="molecule type" value="Genomic_DNA"/>
</dbReference>
<keyword evidence="3" id="KW-1185">Reference proteome</keyword>
<dbReference type="InterPro" id="IPR035984">
    <property type="entry name" value="Acyl-CoA-binding_sf"/>
</dbReference>
<dbReference type="Proteomes" id="UP000198341">
    <property type="component" value="Chromosome 8"/>
</dbReference>
<dbReference type="RefSeq" id="XP_007511591.1">
    <property type="nucleotide sequence ID" value="XM_007511529.1"/>
</dbReference>
<evidence type="ECO:0000313" key="2">
    <source>
        <dbReference type="EMBL" id="CCO17712.1"/>
    </source>
</evidence>
<protein>
    <recommendedName>
        <fullName evidence="4">ACB domain-containing protein</fullName>
    </recommendedName>
</protein>
<sequence>MVQFSHADNSSPTIITLDESEDKARARELTLLECQQLALEYNFVKENAPSNGTVQQRADVVGFFKQYGANGLSQFKKKFGSMKLYPPGEKEVEFYSFSCGSDEDDDLGGSNGDAFLKKPISKEDIEEAIPIYEENKGSFQKLSWKYIKRPGGQAIRPPDWYKLDGAVAQVEKGDNDTECPMWTSNGSVDYGGKEQWEWWLKYKGKSADESKVLFVRVLEMAKKNKKENFY</sequence>
<dbReference type="OrthoDB" id="346910at2759"/>
<evidence type="ECO:0000256" key="1">
    <source>
        <dbReference type="ARBA" id="ARBA00023121"/>
    </source>
</evidence>
<name>K8EHS8_9CHLO</name>
<keyword evidence="1" id="KW-0446">Lipid-binding</keyword>
<accession>K8EHS8</accession>
<dbReference type="Gene3D" id="1.20.80.10">
    <property type="match status" value="1"/>
</dbReference>
<dbReference type="KEGG" id="bpg:Bathy08g01000"/>
<dbReference type="GO" id="GO:0000062">
    <property type="term" value="F:fatty-acyl-CoA binding"/>
    <property type="evidence" value="ECO:0007669"/>
    <property type="project" value="InterPro"/>
</dbReference>
<proteinExistence type="predicted"/>
<reference evidence="2 3" key="1">
    <citation type="submission" date="2011-10" db="EMBL/GenBank/DDBJ databases">
        <authorList>
            <person name="Genoscope - CEA"/>
        </authorList>
    </citation>
    <scope>NUCLEOTIDE SEQUENCE [LARGE SCALE GENOMIC DNA]</scope>
    <source>
        <strain evidence="2 3">RCC 1105</strain>
    </source>
</reference>
<evidence type="ECO:0000313" key="3">
    <source>
        <dbReference type="Proteomes" id="UP000198341"/>
    </source>
</evidence>
<gene>
    <name evidence="2" type="ORF">Bathy08g01000</name>
</gene>
<organism evidence="2 3">
    <name type="scientific">Bathycoccus prasinos</name>
    <dbReference type="NCBI Taxonomy" id="41875"/>
    <lineage>
        <taxon>Eukaryota</taxon>
        <taxon>Viridiplantae</taxon>
        <taxon>Chlorophyta</taxon>
        <taxon>Mamiellophyceae</taxon>
        <taxon>Mamiellales</taxon>
        <taxon>Bathycoccaceae</taxon>
        <taxon>Bathycoccus</taxon>
    </lineage>
</organism>
<dbReference type="InterPro" id="IPR014352">
    <property type="entry name" value="FERM/acyl-CoA-bd_prot_sf"/>
</dbReference>
<evidence type="ECO:0008006" key="4">
    <source>
        <dbReference type="Google" id="ProtNLM"/>
    </source>
</evidence>
<dbReference type="GeneID" id="19014079"/>